<feature type="domain" description="DUF8173" evidence="3">
    <location>
        <begin position="220"/>
        <end position="364"/>
    </location>
</feature>
<feature type="signal peptide" evidence="2">
    <location>
        <begin position="1"/>
        <end position="19"/>
    </location>
</feature>
<comment type="caution">
    <text evidence="4">The sequence shown here is derived from an EMBL/GenBank/DDBJ whole genome shotgun (WGS) entry which is preliminary data.</text>
</comment>
<dbReference type="RefSeq" id="WP_188530022.1">
    <property type="nucleotide sequence ID" value="NZ_BMGI01000006.1"/>
</dbReference>
<organism evidence="4 5">
    <name type="scientific">Sinisalibacter lacisalsi</name>
    <dbReference type="NCBI Taxonomy" id="1526570"/>
    <lineage>
        <taxon>Bacteria</taxon>
        <taxon>Pseudomonadati</taxon>
        <taxon>Pseudomonadota</taxon>
        <taxon>Alphaproteobacteria</taxon>
        <taxon>Rhodobacterales</taxon>
        <taxon>Roseobacteraceae</taxon>
        <taxon>Sinisalibacter</taxon>
    </lineage>
</organism>
<evidence type="ECO:0000259" key="3">
    <source>
        <dbReference type="Pfam" id="PF26514"/>
    </source>
</evidence>
<feature type="transmembrane region" description="Helical" evidence="1">
    <location>
        <begin position="258"/>
        <end position="282"/>
    </location>
</feature>
<dbReference type="Pfam" id="PF26514">
    <property type="entry name" value="DUF8173"/>
    <property type="match status" value="1"/>
</dbReference>
<evidence type="ECO:0000256" key="1">
    <source>
        <dbReference type="SAM" id="Phobius"/>
    </source>
</evidence>
<keyword evidence="5" id="KW-1185">Reference proteome</keyword>
<reference evidence="5" key="1">
    <citation type="journal article" date="2019" name="Int. J. Syst. Evol. Microbiol.">
        <title>The Global Catalogue of Microorganisms (GCM) 10K type strain sequencing project: providing services to taxonomists for standard genome sequencing and annotation.</title>
        <authorList>
            <consortium name="The Broad Institute Genomics Platform"/>
            <consortium name="The Broad Institute Genome Sequencing Center for Infectious Disease"/>
            <person name="Wu L."/>
            <person name="Ma J."/>
        </authorList>
    </citation>
    <scope>NUCLEOTIDE SEQUENCE [LARGE SCALE GENOMIC DNA]</scope>
    <source>
        <strain evidence="5">CGMCC 1.12922</strain>
    </source>
</reference>
<feature type="transmembrane region" description="Helical" evidence="1">
    <location>
        <begin position="288"/>
        <end position="314"/>
    </location>
</feature>
<accession>A0ABQ1QW67</accession>
<sequence length="376" mass="38716">MLRAIIPFLFIALATPTLAQDDADWRFGGDAYLAGRTVTLSGEAVDDLFAAGDKVTARTEIGGSAHMAGRYVTLMSRVGENFYGAGMEVDVEAPVAGDVTIMGQRLTITEPVSGDVRATGSRIRLDAPVAGNALLAGETITLNAAIMGDLALATPDVSWGDAASVAGEVHIYTDDPDNVDVPERVASADRVTFHPARAFDAVDGDVLQERPGFFTRLRGWLGGILAVGLIGTLFGAIAPKQLAALRERALDRPLRTGLLGFAGLSALVGSVVFLAMTGIGIVVIPVALIAAVLLGIGGYVVGTYSIGVWATAVAGRPMPKSIGDRALAAFSGAAIGALIGLIPWLGWLAVMAIFLVGAGAVVVRITRPAFGVEPAA</sequence>
<dbReference type="Proteomes" id="UP000617355">
    <property type="component" value="Unassembled WGS sequence"/>
</dbReference>
<feature type="chain" id="PRO_5046144544" description="DUF8173 domain-containing protein" evidence="2">
    <location>
        <begin position="20"/>
        <end position="376"/>
    </location>
</feature>
<proteinExistence type="predicted"/>
<feature type="transmembrane region" description="Helical" evidence="1">
    <location>
        <begin position="326"/>
        <end position="342"/>
    </location>
</feature>
<keyword evidence="1" id="KW-1133">Transmembrane helix</keyword>
<dbReference type="InterPro" id="IPR058486">
    <property type="entry name" value="DUF8173"/>
</dbReference>
<keyword evidence="1" id="KW-0812">Transmembrane</keyword>
<evidence type="ECO:0000256" key="2">
    <source>
        <dbReference type="SAM" id="SignalP"/>
    </source>
</evidence>
<name>A0ABQ1QW67_9RHOB</name>
<feature type="transmembrane region" description="Helical" evidence="1">
    <location>
        <begin position="217"/>
        <end position="237"/>
    </location>
</feature>
<dbReference type="EMBL" id="BMGI01000006">
    <property type="protein sequence ID" value="GGD46976.1"/>
    <property type="molecule type" value="Genomic_DNA"/>
</dbReference>
<keyword evidence="2" id="KW-0732">Signal</keyword>
<keyword evidence="1" id="KW-0472">Membrane</keyword>
<gene>
    <name evidence="4" type="ORF">GCM10011358_33420</name>
</gene>
<evidence type="ECO:0000313" key="5">
    <source>
        <dbReference type="Proteomes" id="UP000617355"/>
    </source>
</evidence>
<evidence type="ECO:0000313" key="4">
    <source>
        <dbReference type="EMBL" id="GGD46976.1"/>
    </source>
</evidence>
<protein>
    <recommendedName>
        <fullName evidence="3">DUF8173 domain-containing protein</fullName>
    </recommendedName>
</protein>